<comment type="similarity">
    <text evidence="1">Belongs to the enoyl-CoA hydratase/isomerase family.</text>
</comment>
<evidence type="ECO:0000256" key="1">
    <source>
        <dbReference type="ARBA" id="ARBA00005254"/>
    </source>
</evidence>
<dbReference type="Gene3D" id="3.90.226.10">
    <property type="entry name" value="2-enoyl-CoA Hydratase, Chain A, domain 1"/>
    <property type="match status" value="1"/>
</dbReference>
<name>A0A6J6ZBC8_9ZZZZ</name>
<evidence type="ECO:0000313" key="2">
    <source>
        <dbReference type="EMBL" id="CAB4816866.1"/>
    </source>
</evidence>
<dbReference type="InterPro" id="IPR029045">
    <property type="entry name" value="ClpP/crotonase-like_dom_sf"/>
</dbReference>
<dbReference type="EMBL" id="CAFAAJ010000154">
    <property type="protein sequence ID" value="CAB4816866.1"/>
    <property type="molecule type" value="Genomic_DNA"/>
</dbReference>
<proteinExistence type="inferred from homology"/>
<dbReference type="Gene3D" id="1.10.12.10">
    <property type="entry name" value="Lyase 2-enoyl-coa Hydratase, Chain A, domain 2"/>
    <property type="match status" value="1"/>
</dbReference>
<dbReference type="SUPFAM" id="SSF52096">
    <property type="entry name" value="ClpP/crotonase"/>
    <property type="match status" value="1"/>
</dbReference>
<dbReference type="Pfam" id="PF00378">
    <property type="entry name" value="ECH_1"/>
    <property type="match status" value="1"/>
</dbReference>
<dbReference type="PANTHER" id="PTHR43802:SF1">
    <property type="entry name" value="IP11341P-RELATED"/>
    <property type="match status" value="1"/>
</dbReference>
<sequence>MDYQQITVGIDAGVMLVTLNRPEQLNSWTARMGRELSAAMMAAHDDDDVRVVVITGAGRAFCAGADLSSGGSTFDSDERDRDEAVGTEFVLPWQIRKPVIAAINGHAVGVGVTYPLCADVRFVAEDAKCQFAFVRRGMMPELAAHVLLARVAGIERAADLLLSGRMVSGRELSDLGVASRSMPADEVLPAAMAWARDVATNAAPVSVALTKQLLWADVAPALRLMMRTESAPFEWLGRQADAREGVTAFLEKRPPNWSLRVTADVPDFPGMGG</sequence>
<dbReference type="InterPro" id="IPR001753">
    <property type="entry name" value="Enoyl-CoA_hydra/iso"/>
</dbReference>
<reference evidence="2" key="1">
    <citation type="submission" date="2020-05" db="EMBL/GenBank/DDBJ databases">
        <authorList>
            <person name="Chiriac C."/>
            <person name="Salcher M."/>
            <person name="Ghai R."/>
            <person name="Kavagutti S V."/>
        </authorList>
    </citation>
    <scope>NUCLEOTIDE SEQUENCE</scope>
</reference>
<dbReference type="PANTHER" id="PTHR43802">
    <property type="entry name" value="ENOYL-COA HYDRATASE"/>
    <property type="match status" value="1"/>
</dbReference>
<gene>
    <name evidence="2" type="ORF">UFOPK3001_01957</name>
</gene>
<accession>A0A6J6ZBC8</accession>
<protein>
    <submittedName>
        <fullName evidence="2">Unannotated protein</fullName>
    </submittedName>
</protein>
<dbReference type="AlphaFoldDB" id="A0A6J6ZBC8"/>
<dbReference type="InterPro" id="IPR014748">
    <property type="entry name" value="Enoyl-CoA_hydra_C"/>
</dbReference>
<organism evidence="2">
    <name type="scientific">freshwater metagenome</name>
    <dbReference type="NCBI Taxonomy" id="449393"/>
    <lineage>
        <taxon>unclassified sequences</taxon>
        <taxon>metagenomes</taxon>
        <taxon>ecological metagenomes</taxon>
    </lineage>
</organism>
<dbReference type="CDD" id="cd06558">
    <property type="entry name" value="crotonase-like"/>
    <property type="match status" value="1"/>
</dbReference>